<dbReference type="GO" id="GO:0003723">
    <property type="term" value="F:RNA binding"/>
    <property type="evidence" value="ECO:0007669"/>
    <property type="project" value="UniProtKB-UniRule"/>
</dbReference>
<evidence type="ECO:0000259" key="15">
    <source>
        <dbReference type="PROSITE" id="PS50103"/>
    </source>
</evidence>
<keyword evidence="7 11" id="KW-0694">RNA-binding</keyword>
<feature type="zinc finger region" description="C3H1-type" evidence="12">
    <location>
        <begin position="22"/>
        <end position="50"/>
    </location>
</feature>
<evidence type="ECO:0000256" key="7">
    <source>
        <dbReference type="ARBA" id="ARBA00022884"/>
    </source>
</evidence>
<protein>
    <submittedName>
        <fullName evidence="16">Uncharacterized protein</fullName>
    </submittedName>
</protein>
<dbReference type="PANTHER" id="PTHR12620">
    <property type="entry name" value="U2 SNRNP AUXILIARY FACTOR, SMALL SUBUNIT"/>
    <property type="match status" value="1"/>
</dbReference>
<evidence type="ECO:0000256" key="10">
    <source>
        <dbReference type="ARBA" id="ARBA00023242"/>
    </source>
</evidence>
<proteinExistence type="predicted"/>
<evidence type="ECO:0000313" key="16">
    <source>
        <dbReference type="EMBL" id="MFH4978904.1"/>
    </source>
</evidence>
<feature type="zinc finger region" description="C3H1-type" evidence="12">
    <location>
        <begin position="151"/>
        <end position="178"/>
    </location>
</feature>
<dbReference type="Gene3D" id="3.30.70.330">
    <property type="match status" value="1"/>
</dbReference>
<dbReference type="AlphaFoldDB" id="A0ABD6ENK6"/>
<evidence type="ECO:0000256" key="6">
    <source>
        <dbReference type="ARBA" id="ARBA00022833"/>
    </source>
</evidence>
<reference evidence="16 17" key="1">
    <citation type="submission" date="2024-08" db="EMBL/GenBank/DDBJ databases">
        <title>Gnathostoma spinigerum genome.</title>
        <authorList>
            <person name="Gonzalez-Bertolin B."/>
            <person name="Monzon S."/>
            <person name="Zaballos A."/>
            <person name="Jimenez P."/>
            <person name="Dekumyoy P."/>
            <person name="Varona S."/>
            <person name="Cuesta I."/>
            <person name="Sumanam S."/>
            <person name="Adisakwattana P."/>
            <person name="Gasser R.B."/>
            <person name="Hernandez-Gonzalez A."/>
            <person name="Young N.D."/>
            <person name="Perteguer M.J."/>
        </authorList>
    </citation>
    <scope>NUCLEOTIDE SEQUENCE [LARGE SCALE GENOMIC DNA]</scope>
    <source>
        <strain evidence="16">AL3</strain>
        <tissue evidence="16">Liver</tissue>
    </source>
</reference>
<evidence type="ECO:0000256" key="13">
    <source>
        <dbReference type="SAM" id="MobiDB-lite"/>
    </source>
</evidence>
<dbReference type="GO" id="GO:0006397">
    <property type="term" value="P:mRNA processing"/>
    <property type="evidence" value="ECO:0007669"/>
    <property type="project" value="UniProtKB-KW"/>
</dbReference>
<accession>A0ABD6ENK6</accession>
<dbReference type="EMBL" id="JBGFUD010003644">
    <property type="protein sequence ID" value="MFH4978904.1"/>
    <property type="molecule type" value="Genomic_DNA"/>
</dbReference>
<evidence type="ECO:0000256" key="2">
    <source>
        <dbReference type="ARBA" id="ARBA00022664"/>
    </source>
</evidence>
<feature type="region of interest" description="Disordered" evidence="13">
    <location>
        <begin position="223"/>
        <end position="247"/>
    </location>
</feature>
<sequence>MAMDPSSEVSHVNPLFSLLATEKDRDCCSFYVKIGACRHGEKCSRAHTFPSRSRTILLKNFYPNAGRAQEKWSTNDQVDFDEFYREVFEEISDKYGRIDDMNVCDNVGEHMFGNVYVKFRHEESADRAVSDLNSRWFNGRPIHCELSPVVDFRDACCRQYEIGECSRGGFCNFMHLKKVSKNIRRKLKKRTIRCKSRSSKRKCVEEKRTENCDSSLPRTYLDSLSPETSSCSDSESEGVYDDGSSTPLAFRSDRYPSDISECESEPDPEIEALKRKIRRQRWDELKWRLQYRSRWDEDRERNFIFSLL</sequence>
<evidence type="ECO:0000256" key="5">
    <source>
        <dbReference type="ARBA" id="ARBA00022771"/>
    </source>
</evidence>
<feature type="domain" description="RRM" evidence="14">
    <location>
        <begin position="54"/>
        <end position="149"/>
    </location>
</feature>
<evidence type="ECO:0000259" key="14">
    <source>
        <dbReference type="PROSITE" id="PS50102"/>
    </source>
</evidence>
<dbReference type="GO" id="GO:0005634">
    <property type="term" value="C:nucleus"/>
    <property type="evidence" value="ECO:0007669"/>
    <property type="project" value="UniProtKB-SubCell"/>
</dbReference>
<keyword evidence="5 12" id="KW-0863">Zinc-finger</keyword>
<dbReference type="InterPro" id="IPR000504">
    <property type="entry name" value="RRM_dom"/>
</dbReference>
<evidence type="ECO:0000256" key="3">
    <source>
        <dbReference type="ARBA" id="ARBA00022723"/>
    </source>
</evidence>
<dbReference type="InterPro" id="IPR009145">
    <property type="entry name" value="U2AF_small"/>
</dbReference>
<keyword evidence="4" id="KW-0677">Repeat</keyword>
<keyword evidence="2" id="KW-0507">mRNA processing</keyword>
<dbReference type="InterPro" id="IPR000571">
    <property type="entry name" value="Znf_CCCH"/>
</dbReference>
<name>A0ABD6ENK6_9BILA</name>
<dbReference type="GO" id="GO:0003677">
    <property type="term" value="F:DNA binding"/>
    <property type="evidence" value="ECO:0007669"/>
    <property type="project" value="UniProtKB-KW"/>
</dbReference>
<keyword evidence="8" id="KW-0238">DNA-binding</keyword>
<dbReference type="Proteomes" id="UP001608902">
    <property type="component" value="Unassembled WGS sequence"/>
</dbReference>
<evidence type="ECO:0000256" key="8">
    <source>
        <dbReference type="ARBA" id="ARBA00023125"/>
    </source>
</evidence>
<dbReference type="Pfam" id="PF00076">
    <property type="entry name" value="RRM_1"/>
    <property type="match status" value="1"/>
</dbReference>
<dbReference type="PROSITE" id="PS50102">
    <property type="entry name" value="RRM"/>
    <property type="match status" value="1"/>
</dbReference>
<dbReference type="InterPro" id="IPR035979">
    <property type="entry name" value="RBD_domain_sf"/>
</dbReference>
<evidence type="ECO:0000256" key="1">
    <source>
        <dbReference type="ARBA" id="ARBA00004123"/>
    </source>
</evidence>
<dbReference type="PROSITE" id="PS50103">
    <property type="entry name" value="ZF_C3H1"/>
    <property type="match status" value="2"/>
</dbReference>
<organism evidence="16 17">
    <name type="scientific">Gnathostoma spinigerum</name>
    <dbReference type="NCBI Taxonomy" id="75299"/>
    <lineage>
        <taxon>Eukaryota</taxon>
        <taxon>Metazoa</taxon>
        <taxon>Ecdysozoa</taxon>
        <taxon>Nematoda</taxon>
        <taxon>Chromadorea</taxon>
        <taxon>Rhabditida</taxon>
        <taxon>Spirurina</taxon>
        <taxon>Gnathostomatomorpha</taxon>
        <taxon>Gnathostomatoidea</taxon>
        <taxon>Gnathostomatidae</taxon>
        <taxon>Gnathostoma</taxon>
    </lineage>
</organism>
<keyword evidence="10" id="KW-0539">Nucleus</keyword>
<dbReference type="Pfam" id="PF00642">
    <property type="entry name" value="zf-CCCH"/>
    <property type="match status" value="2"/>
</dbReference>
<feature type="compositionally biased region" description="Low complexity" evidence="13">
    <location>
        <begin position="223"/>
        <end position="233"/>
    </location>
</feature>
<dbReference type="InterPro" id="IPR012677">
    <property type="entry name" value="Nucleotide-bd_a/b_plait_sf"/>
</dbReference>
<evidence type="ECO:0000256" key="12">
    <source>
        <dbReference type="PROSITE-ProRule" id="PRU00723"/>
    </source>
</evidence>
<dbReference type="GO" id="GO:0008270">
    <property type="term" value="F:zinc ion binding"/>
    <property type="evidence" value="ECO:0007669"/>
    <property type="project" value="UniProtKB-KW"/>
</dbReference>
<keyword evidence="9" id="KW-0508">mRNA splicing</keyword>
<keyword evidence="17" id="KW-1185">Reference proteome</keyword>
<comment type="subcellular location">
    <subcellularLocation>
        <location evidence="1">Nucleus</location>
    </subcellularLocation>
</comment>
<evidence type="ECO:0000313" key="17">
    <source>
        <dbReference type="Proteomes" id="UP001608902"/>
    </source>
</evidence>
<feature type="domain" description="C3H1-type" evidence="15">
    <location>
        <begin position="22"/>
        <end position="50"/>
    </location>
</feature>
<gene>
    <name evidence="16" type="ORF">AB6A40_005613</name>
</gene>
<feature type="domain" description="C3H1-type" evidence="15">
    <location>
        <begin position="151"/>
        <end position="178"/>
    </location>
</feature>
<dbReference type="SMART" id="SM00356">
    <property type="entry name" value="ZnF_C3H1"/>
    <property type="match status" value="2"/>
</dbReference>
<evidence type="ECO:0000256" key="11">
    <source>
        <dbReference type="PROSITE-ProRule" id="PRU00176"/>
    </source>
</evidence>
<keyword evidence="6 12" id="KW-0862">Zinc</keyword>
<dbReference type="PRINTS" id="PR01848">
    <property type="entry name" value="U2AUXFACTOR"/>
</dbReference>
<evidence type="ECO:0000256" key="9">
    <source>
        <dbReference type="ARBA" id="ARBA00023187"/>
    </source>
</evidence>
<dbReference type="GO" id="GO:0008380">
    <property type="term" value="P:RNA splicing"/>
    <property type="evidence" value="ECO:0007669"/>
    <property type="project" value="UniProtKB-KW"/>
</dbReference>
<dbReference type="SUPFAM" id="SSF54928">
    <property type="entry name" value="RNA-binding domain, RBD"/>
    <property type="match status" value="1"/>
</dbReference>
<dbReference type="InterPro" id="IPR003954">
    <property type="entry name" value="RRM_euk-type"/>
</dbReference>
<evidence type="ECO:0000256" key="4">
    <source>
        <dbReference type="ARBA" id="ARBA00022737"/>
    </source>
</evidence>
<dbReference type="FunFam" id="3.30.70.330:FF:000122">
    <property type="entry name" value="Splicing factor U2AF small subunit"/>
    <property type="match status" value="1"/>
</dbReference>
<comment type="caution">
    <text evidence="16">The sequence shown here is derived from an EMBL/GenBank/DDBJ whole genome shotgun (WGS) entry which is preliminary data.</text>
</comment>
<keyword evidence="3 12" id="KW-0479">Metal-binding</keyword>
<dbReference type="SMART" id="SM00361">
    <property type="entry name" value="RRM_1"/>
    <property type="match status" value="1"/>
</dbReference>